<reference evidence="3 4" key="1">
    <citation type="submission" date="2018-08" db="EMBL/GenBank/DDBJ databases">
        <title>A genome reference for cultivated species of the human gut microbiota.</title>
        <authorList>
            <person name="Zou Y."/>
            <person name="Xue W."/>
            <person name="Luo G."/>
        </authorList>
    </citation>
    <scope>NUCLEOTIDE SEQUENCE [LARGE SCALE GENOMIC DNA]</scope>
    <source>
        <strain evidence="3 4">AF37-12</strain>
    </source>
</reference>
<protein>
    <recommendedName>
        <fullName evidence="7">Bacterial bifunctional deaminase-reductase C-terminal domain-containing protein</fullName>
    </recommendedName>
</protein>
<dbReference type="Proteomes" id="UP000436858">
    <property type="component" value="Unassembled WGS sequence"/>
</dbReference>
<dbReference type="Gene3D" id="3.40.430.10">
    <property type="entry name" value="Dihydrofolate Reductase, subunit A"/>
    <property type="match status" value="1"/>
</dbReference>
<dbReference type="KEGG" id="btho:Btheta7330_01668"/>
<dbReference type="Proteomes" id="UP000436825">
    <property type="component" value="Unassembled WGS sequence"/>
</dbReference>
<evidence type="ECO:0000313" key="5">
    <source>
        <dbReference type="Proteomes" id="UP000436825"/>
    </source>
</evidence>
<dbReference type="SUPFAM" id="SSF53597">
    <property type="entry name" value="Dihydrofolate reductase-like"/>
    <property type="match status" value="1"/>
</dbReference>
<evidence type="ECO:0008006" key="7">
    <source>
        <dbReference type="Google" id="ProtNLM"/>
    </source>
</evidence>
<comment type="caution">
    <text evidence="3">The sequence shown here is derived from an EMBL/GenBank/DDBJ whole genome shotgun (WGS) entry which is preliminary data.</text>
</comment>
<organism evidence="3 4">
    <name type="scientific">Bacteroides thetaiotaomicron</name>
    <dbReference type="NCBI Taxonomy" id="818"/>
    <lineage>
        <taxon>Bacteria</taxon>
        <taxon>Pseudomonadati</taxon>
        <taxon>Bacteroidota</taxon>
        <taxon>Bacteroidia</taxon>
        <taxon>Bacteroidales</taxon>
        <taxon>Bacteroidaceae</taxon>
        <taxon>Bacteroides</taxon>
    </lineage>
</organism>
<sequence>MNRGFLCIAYAMLCHSVAYTATIHRFTRTSVLELGKATLSQILLPNNIYRLNIILMAKLQLLAITTLDGYLFDRTVSSPLWDNPNKYGLTKIRERATQTLGPDVSFISLTQWKKKNEGIYFIEAAPDTISVISSMFRYWLVDEIILFVAPYIQGDGIRLFTEIPGPSSWEMTGNKCFRSGICRLAYKRIE</sequence>
<evidence type="ECO:0000313" key="6">
    <source>
        <dbReference type="Proteomes" id="UP000436858"/>
    </source>
</evidence>
<name>A0A0P0F8R9_BACT4</name>
<evidence type="ECO:0000313" key="4">
    <source>
        <dbReference type="Proteomes" id="UP000283616"/>
    </source>
</evidence>
<dbReference type="AlphaFoldDB" id="A0A0P0F8R9"/>
<dbReference type="Proteomes" id="UP000283616">
    <property type="component" value="Unassembled WGS sequence"/>
</dbReference>
<proteinExistence type="predicted"/>
<dbReference type="EMBL" id="WCRW01000022">
    <property type="protein sequence ID" value="KAB4451366.1"/>
    <property type="molecule type" value="Genomic_DNA"/>
</dbReference>
<dbReference type="InterPro" id="IPR024072">
    <property type="entry name" value="DHFR-like_dom_sf"/>
</dbReference>
<evidence type="ECO:0000313" key="3">
    <source>
        <dbReference type="EMBL" id="RHL62444.1"/>
    </source>
</evidence>
<accession>A0A0P0F8R9</accession>
<reference evidence="5 6" key="2">
    <citation type="journal article" date="2019" name="Nat. Med.">
        <title>A library of human gut bacterial isolates paired with longitudinal multiomics data enables mechanistic microbiome research.</title>
        <authorList>
            <person name="Poyet M."/>
            <person name="Groussin M."/>
            <person name="Gibbons S.M."/>
            <person name="Avila-Pacheco J."/>
            <person name="Jiang X."/>
            <person name="Kearney S.M."/>
            <person name="Perrotta A.R."/>
            <person name="Berdy B."/>
            <person name="Zhao S."/>
            <person name="Lieberman T.D."/>
            <person name="Swanson P.K."/>
            <person name="Smith M."/>
            <person name="Roesemann S."/>
            <person name="Alexander J.E."/>
            <person name="Rich S.A."/>
            <person name="Livny J."/>
            <person name="Vlamakis H."/>
            <person name="Clish C."/>
            <person name="Bullock K."/>
            <person name="Deik A."/>
            <person name="Scott J."/>
            <person name="Pierce K.A."/>
            <person name="Xavier R.J."/>
            <person name="Alm E.J."/>
        </authorList>
    </citation>
    <scope>NUCLEOTIDE SEQUENCE [LARGE SCALE GENOMIC DNA]</scope>
    <source>
        <strain evidence="1 5">BIOML-A160</strain>
        <strain evidence="2 6">BIOML-A162</strain>
    </source>
</reference>
<gene>
    <name evidence="3" type="ORF">DW011_06240</name>
    <name evidence="1" type="ORF">GAN75_23380</name>
    <name evidence="2" type="ORF">GAN91_15225</name>
</gene>
<evidence type="ECO:0000313" key="1">
    <source>
        <dbReference type="EMBL" id="KAB4451366.1"/>
    </source>
</evidence>
<dbReference type="EMBL" id="QROV01000005">
    <property type="protein sequence ID" value="RHL62444.1"/>
    <property type="molecule type" value="Genomic_DNA"/>
</dbReference>
<dbReference type="EMBL" id="WCRY01000014">
    <property type="protein sequence ID" value="KAB4480402.1"/>
    <property type="molecule type" value="Genomic_DNA"/>
</dbReference>
<evidence type="ECO:0000313" key="2">
    <source>
        <dbReference type="EMBL" id="KAB4480402.1"/>
    </source>
</evidence>